<feature type="compositionally biased region" description="Low complexity" evidence="1">
    <location>
        <begin position="42"/>
        <end position="53"/>
    </location>
</feature>
<sequence>MESEEVANRVASALTKSTFKRNTITVSNAGIVDKKQLTSDSNASLGASNASSNHQTKSTGPPTNHNSMGNFNDCEIIVVDRKNTKYAEMIEERLKVLHLRVDILFLNPNIRPGTVISNIASRGCLYAILITTQHEEQGRITVITLHRQPAEYRNIPVDDAVKLIDEDFRKSQRTKTQHILVGSNSSTLHLPQSVTILPTVLPKRHPDAIQTLLDLLADNLSLTVLQYDRIIKYLQECRELQMKVVELGNAAVPNPEIELQKKIFNILNNPLLIETDYDLLYPNWQAVKEDKSLVELLKDVRVQKALESLMDTN</sequence>
<evidence type="ECO:0000313" key="3">
    <source>
        <dbReference type="Proteomes" id="UP000091820"/>
    </source>
</evidence>
<dbReference type="InterPro" id="IPR036621">
    <property type="entry name" value="Anticodon-bd_dom_sf"/>
</dbReference>
<dbReference type="PANTHER" id="PTHR23295">
    <property type="entry name" value="NUCLEAR RECEPTOR COACTIVATOR 5-RELATED"/>
    <property type="match status" value="1"/>
</dbReference>
<name>A0A1A9WPE2_9MUSC</name>
<evidence type="ECO:0000313" key="2">
    <source>
        <dbReference type="EnsemblMetazoa" id="GBRI027013-PA"/>
    </source>
</evidence>
<dbReference type="Proteomes" id="UP000091820">
    <property type="component" value="Unassembled WGS sequence"/>
</dbReference>
<evidence type="ECO:0000256" key="1">
    <source>
        <dbReference type="SAM" id="MobiDB-lite"/>
    </source>
</evidence>
<keyword evidence="3" id="KW-1185">Reference proteome</keyword>
<evidence type="ECO:0008006" key="4">
    <source>
        <dbReference type="Google" id="ProtNLM"/>
    </source>
</evidence>
<dbReference type="SUPFAM" id="SSF52954">
    <property type="entry name" value="Class II aaRS ABD-related"/>
    <property type="match status" value="1"/>
</dbReference>
<reference evidence="2" key="2">
    <citation type="submission" date="2020-05" db="UniProtKB">
        <authorList>
            <consortium name="EnsemblMetazoa"/>
        </authorList>
    </citation>
    <scope>IDENTIFICATION</scope>
    <source>
        <strain evidence="2">IAEA</strain>
    </source>
</reference>
<dbReference type="Gene3D" id="3.40.50.800">
    <property type="entry name" value="Anticodon-binding domain"/>
    <property type="match status" value="1"/>
</dbReference>
<dbReference type="STRING" id="37001.A0A1A9WPE2"/>
<dbReference type="EnsemblMetazoa" id="GBRI027013-RA">
    <property type="protein sequence ID" value="GBRI027013-PA"/>
    <property type="gene ID" value="GBRI027013"/>
</dbReference>
<protein>
    <recommendedName>
        <fullName evidence="4">Anticodon-binding domain-containing protein</fullName>
    </recommendedName>
</protein>
<feature type="region of interest" description="Disordered" evidence="1">
    <location>
        <begin position="42"/>
        <end position="67"/>
    </location>
</feature>
<dbReference type="InterPro" id="IPR052600">
    <property type="entry name" value="Nuc_rcpt_coact/corep"/>
</dbReference>
<proteinExistence type="predicted"/>
<dbReference type="AlphaFoldDB" id="A0A1A9WPE2"/>
<feature type="compositionally biased region" description="Polar residues" evidence="1">
    <location>
        <begin position="54"/>
        <end position="67"/>
    </location>
</feature>
<dbReference type="VEuPathDB" id="VectorBase:GBRI027013"/>
<accession>A0A1A9WPE2</accession>
<organism evidence="2 3">
    <name type="scientific">Glossina brevipalpis</name>
    <dbReference type="NCBI Taxonomy" id="37001"/>
    <lineage>
        <taxon>Eukaryota</taxon>
        <taxon>Metazoa</taxon>
        <taxon>Ecdysozoa</taxon>
        <taxon>Arthropoda</taxon>
        <taxon>Hexapoda</taxon>
        <taxon>Insecta</taxon>
        <taxon>Pterygota</taxon>
        <taxon>Neoptera</taxon>
        <taxon>Endopterygota</taxon>
        <taxon>Diptera</taxon>
        <taxon>Brachycera</taxon>
        <taxon>Muscomorpha</taxon>
        <taxon>Hippoboscoidea</taxon>
        <taxon>Glossinidae</taxon>
        <taxon>Glossina</taxon>
    </lineage>
</organism>
<reference evidence="3" key="1">
    <citation type="submission" date="2014-03" db="EMBL/GenBank/DDBJ databases">
        <authorList>
            <person name="Aksoy S."/>
            <person name="Warren W."/>
            <person name="Wilson R.K."/>
        </authorList>
    </citation>
    <scope>NUCLEOTIDE SEQUENCE [LARGE SCALE GENOMIC DNA]</scope>
    <source>
        <strain evidence="3">IAEA</strain>
    </source>
</reference>
<dbReference type="PANTHER" id="PTHR23295:SF6">
    <property type="entry name" value="NEOSIN, ISOFORM A"/>
    <property type="match status" value="1"/>
</dbReference>